<dbReference type="PANTHER" id="PTHR37816">
    <property type="entry name" value="YALI0E33011P"/>
    <property type="match status" value="1"/>
</dbReference>
<dbReference type="EMBL" id="JAGIYQ010000005">
    <property type="protein sequence ID" value="MBP0725228.1"/>
    <property type="molecule type" value="Genomic_DNA"/>
</dbReference>
<dbReference type="InterPro" id="IPR027417">
    <property type="entry name" value="P-loop_NTPase"/>
</dbReference>
<dbReference type="InterPro" id="IPR052922">
    <property type="entry name" value="Cytidylate_Kinase-2"/>
</dbReference>
<reference evidence="1" key="1">
    <citation type="submission" date="2021-04" db="EMBL/GenBank/DDBJ databases">
        <title>Genome seq and assembly of Bacillus sp.</title>
        <authorList>
            <person name="Chhetri G."/>
        </authorList>
    </citation>
    <scope>NUCLEOTIDE SEQUENCE</scope>
    <source>
        <strain evidence="1">RG28</strain>
    </source>
</reference>
<organism evidence="1 2">
    <name type="scientific">Gottfriedia endophytica</name>
    <dbReference type="NCBI Taxonomy" id="2820819"/>
    <lineage>
        <taxon>Bacteria</taxon>
        <taxon>Bacillati</taxon>
        <taxon>Bacillota</taxon>
        <taxon>Bacilli</taxon>
        <taxon>Bacillales</taxon>
        <taxon>Bacillaceae</taxon>
        <taxon>Gottfriedia</taxon>
    </lineage>
</organism>
<dbReference type="Proteomes" id="UP000682134">
    <property type="component" value="Unassembled WGS sequence"/>
</dbReference>
<evidence type="ECO:0000313" key="1">
    <source>
        <dbReference type="EMBL" id="MBP0725228.1"/>
    </source>
</evidence>
<dbReference type="SUPFAM" id="SSF52540">
    <property type="entry name" value="P-loop containing nucleoside triphosphate hydrolases"/>
    <property type="match status" value="1"/>
</dbReference>
<dbReference type="AlphaFoldDB" id="A0A940NPL3"/>
<dbReference type="PANTHER" id="PTHR37816:SF3">
    <property type="entry name" value="MODULATES DNA TOPOLOGY"/>
    <property type="match status" value="1"/>
</dbReference>
<comment type="caution">
    <text evidence="1">The sequence shown here is derived from an EMBL/GenBank/DDBJ whole genome shotgun (WGS) entry which is preliminary data.</text>
</comment>
<proteinExistence type="predicted"/>
<gene>
    <name evidence="1" type="ORF">J5Y03_08495</name>
</gene>
<protein>
    <submittedName>
        <fullName evidence="1">Topology modulation protein</fullName>
    </submittedName>
</protein>
<evidence type="ECO:0000313" key="2">
    <source>
        <dbReference type="Proteomes" id="UP000682134"/>
    </source>
</evidence>
<dbReference type="RefSeq" id="WP_209404576.1">
    <property type="nucleotide sequence ID" value="NZ_JAGIYQ010000005.1"/>
</dbReference>
<accession>A0A940NPL3</accession>
<name>A0A940NPL3_9BACI</name>
<dbReference type="Gene3D" id="3.40.50.300">
    <property type="entry name" value="P-loop containing nucleotide triphosphate hydrolases"/>
    <property type="match status" value="1"/>
</dbReference>
<keyword evidence="2" id="KW-1185">Reference proteome</keyword>
<sequence length="178" mass="21450">MNRIMVLGVSPGVGKSTFARRLSDIIKINVYHLDTMYWKPGWIETSLDEFRSVQKKVVENRQWIIEGNYTNTYEVRIEKADTIIYLELPLYVCLYRVFKRFFQHIGKTRPDMTIGCDEKLDWKFIKFILTTYKNRKIVMRERLDYFLKKDAQNKIVILKSKKEIQDYLDKLSLEYNKN</sequence>